<dbReference type="RefSeq" id="XP_025363473.1">
    <property type="nucleotide sequence ID" value="XM_025504325.1"/>
</dbReference>
<dbReference type="Gene3D" id="2.130.10.10">
    <property type="entry name" value="YVTN repeat-like/Quinoprotein amine dehydrogenase"/>
    <property type="match status" value="1"/>
</dbReference>
<dbReference type="STRING" id="1569628.A0A316UX06"/>
<dbReference type="Proteomes" id="UP000245884">
    <property type="component" value="Unassembled WGS sequence"/>
</dbReference>
<evidence type="ECO:0000313" key="4">
    <source>
        <dbReference type="EMBL" id="PWN28861.1"/>
    </source>
</evidence>
<dbReference type="SUPFAM" id="SSF50978">
    <property type="entry name" value="WD40 repeat-like"/>
    <property type="match status" value="1"/>
</dbReference>
<dbReference type="InterPro" id="IPR015943">
    <property type="entry name" value="WD40/YVTN_repeat-like_dom_sf"/>
</dbReference>
<dbReference type="AlphaFoldDB" id="A0A316UX06"/>
<sequence length="405" mass="44256">MTPGQDANSTFYRSASIFINEPIGSMSLSPANRDVVLAARKGLYIVDLESPFAPPRFLAQLSSWEAADVQWSPHPARSHWVASTSNDRLLIWNLNRPEGAPRRLPPFMAESGVSAGGRGHIGGGTRMSRQANTGSMTSAHSNEHLAALSVSPSSTAAAHSVYHQASSGSSLRSSAIEYVLQAHTRAITDINFSAHHPDILASCAIDAWSWVWDLRTPGKPVQGYSAWNAGATQVKWNRSTPHRLATAVANKVLIWDDRKGALPLATIEAHENMIYGLDWSRDTTSAGLDQLITCSLDGAVKWWDLSAPASKEAIAARTRITEPEQVIQTATPIARARHLPFGRGVMTLPQRGDHTLSMWARDDQLPDGGPVERFAGHRDIVKEYLIRTRGGGDVEHDDRRFQLIT</sequence>
<dbReference type="EMBL" id="KZ819664">
    <property type="protein sequence ID" value="PWN28861.1"/>
    <property type="molecule type" value="Genomic_DNA"/>
</dbReference>
<protein>
    <submittedName>
        <fullName evidence="4">WD40 repeat-like protein</fullName>
    </submittedName>
</protein>
<dbReference type="InterPro" id="IPR019775">
    <property type="entry name" value="WD40_repeat_CS"/>
</dbReference>
<dbReference type="GeneID" id="37026148"/>
<name>A0A316UX06_9BASI</name>
<dbReference type="GO" id="GO:0005774">
    <property type="term" value="C:vacuolar membrane"/>
    <property type="evidence" value="ECO:0007669"/>
    <property type="project" value="TreeGrafter"/>
</dbReference>
<dbReference type="GO" id="GO:0035859">
    <property type="term" value="C:Seh1-associated complex"/>
    <property type="evidence" value="ECO:0007669"/>
    <property type="project" value="TreeGrafter"/>
</dbReference>
<dbReference type="PANTHER" id="PTHR46170">
    <property type="entry name" value="GATOR COMPLEX PROTEIN WDR59"/>
    <property type="match status" value="1"/>
</dbReference>
<evidence type="ECO:0000256" key="1">
    <source>
        <dbReference type="ARBA" id="ARBA00022574"/>
    </source>
</evidence>
<proteinExistence type="predicted"/>
<dbReference type="PROSITE" id="PS50082">
    <property type="entry name" value="WD_REPEATS_2"/>
    <property type="match status" value="2"/>
</dbReference>
<dbReference type="GO" id="GO:0035591">
    <property type="term" value="F:signaling adaptor activity"/>
    <property type="evidence" value="ECO:0007669"/>
    <property type="project" value="TreeGrafter"/>
</dbReference>
<keyword evidence="2" id="KW-0677">Repeat</keyword>
<dbReference type="InterPro" id="IPR001680">
    <property type="entry name" value="WD40_rpt"/>
</dbReference>
<keyword evidence="5" id="KW-1185">Reference proteome</keyword>
<gene>
    <name evidence="4" type="ORF">BDZ90DRAFT_217602</name>
</gene>
<dbReference type="PROSITE" id="PS00678">
    <property type="entry name" value="WD_REPEATS_1"/>
    <property type="match status" value="1"/>
</dbReference>
<feature type="repeat" description="WD" evidence="3">
    <location>
        <begin position="267"/>
        <end position="313"/>
    </location>
</feature>
<evidence type="ECO:0000313" key="5">
    <source>
        <dbReference type="Proteomes" id="UP000245884"/>
    </source>
</evidence>
<evidence type="ECO:0000256" key="2">
    <source>
        <dbReference type="ARBA" id="ARBA00022737"/>
    </source>
</evidence>
<dbReference type="PANTHER" id="PTHR46170:SF1">
    <property type="entry name" value="GATOR COMPLEX PROTEIN WDR59"/>
    <property type="match status" value="1"/>
</dbReference>
<dbReference type="SMART" id="SM00320">
    <property type="entry name" value="WD40"/>
    <property type="match status" value="4"/>
</dbReference>
<keyword evidence="1 3" id="KW-0853">WD repeat</keyword>
<dbReference type="OrthoDB" id="311712at2759"/>
<dbReference type="GO" id="GO:1904263">
    <property type="term" value="P:positive regulation of TORC1 signaling"/>
    <property type="evidence" value="ECO:0007669"/>
    <property type="project" value="TreeGrafter"/>
</dbReference>
<dbReference type="Pfam" id="PF00400">
    <property type="entry name" value="WD40"/>
    <property type="match status" value="1"/>
</dbReference>
<dbReference type="InterPro" id="IPR049567">
    <property type="entry name" value="WDR59-like"/>
</dbReference>
<feature type="repeat" description="WD" evidence="3">
    <location>
        <begin position="180"/>
        <end position="216"/>
    </location>
</feature>
<evidence type="ECO:0000256" key="3">
    <source>
        <dbReference type="PROSITE-ProRule" id="PRU00221"/>
    </source>
</evidence>
<feature type="non-terminal residue" evidence="4">
    <location>
        <position position="405"/>
    </location>
</feature>
<organism evidence="4 5">
    <name type="scientific">Jaminaea rosea</name>
    <dbReference type="NCBI Taxonomy" id="1569628"/>
    <lineage>
        <taxon>Eukaryota</taxon>
        <taxon>Fungi</taxon>
        <taxon>Dikarya</taxon>
        <taxon>Basidiomycota</taxon>
        <taxon>Ustilaginomycotina</taxon>
        <taxon>Exobasidiomycetes</taxon>
        <taxon>Microstromatales</taxon>
        <taxon>Microstromatales incertae sedis</taxon>
        <taxon>Jaminaea</taxon>
    </lineage>
</organism>
<reference evidence="4 5" key="1">
    <citation type="journal article" date="2018" name="Mol. Biol. Evol.">
        <title>Broad Genomic Sampling Reveals a Smut Pathogenic Ancestry of the Fungal Clade Ustilaginomycotina.</title>
        <authorList>
            <person name="Kijpornyongpan T."/>
            <person name="Mondo S.J."/>
            <person name="Barry K."/>
            <person name="Sandor L."/>
            <person name="Lee J."/>
            <person name="Lipzen A."/>
            <person name="Pangilinan J."/>
            <person name="LaButti K."/>
            <person name="Hainaut M."/>
            <person name="Henrissat B."/>
            <person name="Grigoriev I.V."/>
            <person name="Spatafora J.W."/>
            <person name="Aime M.C."/>
        </authorList>
    </citation>
    <scope>NUCLEOTIDE SEQUENCE [LARGE SCALE GENOMIC DNA]</scope>
    <source>
        <strain evidence="4 5">MCA 5214</strain>
    </source>
</reference>
<accession>A0A316UX06</accession>
<dbReference type="InterPro" id="IPR036322">
    <property type="entry name" value="WD40_repeat_dom_sf"/>
</dbReference>
<dbReference type="GO" id="GO:0034198">
    <property type="term" value="P:cellular response to amino acid starvation"/>
    <property type="evidence" value="ECO:0007669"/>
    <property type="project" value="TreeGrafter"/>
</dbReference>